<accession>A0A8E2JDP7</accession>
<reference evidence="3 4" key="1">
    <citation type="journal article" date="2016" name="Nat. Commun.">
        <title>Ectomycorrhizal ecology is imprinted in the genome of the dominant symbiotic fungus Cenococcum geophilum.</title>
        <authorList>
            <consortium name="DOE Joint Genome Institute"/>
            <person name="Peter M."/>
            <person name="Kohler A."/>
            <person name="Ohm R.A."/>
            <person name="Kuo A."/>
            <person name="Krutzmann J."/>
            <person name="Morin E."/>
            <person name="Arend M."/>
            <person name="Barry K.W."/>
            <person name="Binder M."/>
            <person name="Choi C."/>
            <person name="Clum A."/>
            <person name="Copeland A."/>
            <person name="Grisel N."/>
            <person name="Haridas S."/>
            <person name="Kipfer T."/>
            <person name="LaButti K."/>
            <person name="Lindquist E."/>
            <person name="Lipzen A."/>
            <person name="Maire R."/>
            <person name="Meier B."/>
            <person name="Mihaltcheva S."/>
            <person name="Molinier V."/>
            <person name="Murat C."/>
            <person name="Poggeler S."/>
            <person name="Quandt C.A."/>
            <person name="Sperisen C."/>
            <person name="Tritt A."/>
            <person name="Tisserant E."/>
            <person name="Crous P.W."/>
            <person name="Henrissat B."/>
            <person name="Nehls U."/>
            <person name="Egli S."/>
            <person name="Spatafora J.W."/>
            <person name="Grigoriev I.V."/>
            <person name="Martin F.M."/>
        </authorList>
    </citation>
    <scope>NUCLEOTIDE SEQUENCE [LARGE SCALE GENOMIC DNA]</scope>
    <source>
        <strain evidence="3 4">CBS 459.81</strain>
    </source>
</reference>
<evidence type="ECO:0000313" key="4">
    <source>
        <dbReference type="Proteomes" id="UP000250266"/>
    </source>
</evidence>
<dbReference type="InterPro" id="IPR010730">
    <property type="entry name" value="HET"/>
</dbReference>
<gene>
    <name evidence="3" type="ORF">K432DRAFT_444772</name>
</gene>
<evidence type="ECO:0000259" key="2">
    <source>
        <dbReference type="Pfam" id="PF06985"/>
    </source>
</evidence>
<dbReference type="EMBL" id="KV745072">
    <property type="protein sequence ID" value="OCK78244.1"/>
    <property type="molecule type" value="Genomic_DNA"/>
</dbReference>
<dbReference type="Pfam" id="PF06985">
    <property type="entry name" value="HET"/>
    <property type="match status" value="1"/>
</dbReference>
<sequence length="895" mass="103077">MSKMSRWHKSSCKQPDVFVQGKTPHCRACDAHCRWQELISTQGTASSISRLPPNEPCGRLNLWWPRSVPYAKSERNHKPESSTTTLSPTEQYSEEWKSKSEPNMHPFSRSDGHSMQAPRPDAVGSLTEERMAELVHSPVYEDALAPDEFRLICLSSVTDGDFPVHLSLKVYSQANCPEYETVSYTWGGEDNDTSLCCPVFVGPYWDVLFQTKNCWEMLRFIRPWSGIRMVWVDALCINQKNIKERGEQVAKMGQIYKNCSRVIVYLGADIILPRNDRFPLRHQLHEIEGNSISPQLPENNQLRPTRLNLHELLKRRYFSRVWVIQELILPGQATIPIGDLDFWAGPDTSTQLAASVPSDWQWDSTAAPWVRNIAQRRLPVKDITEVIPQTWNSLASDPRDRLFGVLGLIQNDERDLALQPDYSLSEQHVFIGIFAHCVVNLKACHFLFCAAGLSARASCPSWIPDWAPHESEKHSFTKPQDLTREMESFILDKTNKRDVLCHFGSGTVQLDHLEKTSGGRSSIVNKTMLWYRDIVVDIDTGALSIYLTRLCTLSSQPIFLYRFRSMSVFEVRKSNISLYLVAQDPLEAIIRPGQDHIFILNPENSVPMYLILRNLGTPMTYKLVTSCPYLFITRPRRHIGFDVSDRQVLQLKYLQRSIRSDFWWACSMLNQKLPPLLYRQTRQIFQLTRIFPGAKNVWVMFPICRSILDQKDASSPDLDMSFLSCIDPRFHPRVIDGFLEYTFEPDDWATMCTNYAYDLTFRYDDEVYYDKRILATIRTLPNIVWEWQPEGGKWKAGSIKSKTSFLNKPLKANIRAPVKDVWRWIWVYSRPIIDIITRLQRGLKIGLDDVEALLRNPREAMDSGTVHPFISRPAGLGGIEEDFDIDGSTYQVHIL</sequence>
<dbReference type="OrthoDB" id="2157530at2759"/>
<keyword evidence="4" id="KW-1185">Reference proteome</keyword>
<feature type="compositionally biased region" description="Basic and acidic residues" evidence="1">
    <location>
        <begin position="94"/>
        <end position="112"/>
    </location>
</feature>
<dbReference type="PANTHER" id="PTHR24148:SF81">
    <property type="entry name" value="HETEROKARYON INCOMPATIBILITY DOMAIN-CONTAINING PROTEIN"/>
    <property type="match status" value="1"/>
</dbReference>
<feature type="compositionally biased region" description="Low complexity" evidence="1">
    <location>
        <begin position="81"/>
        <end position="90"/>
    </location>
</feature>
<evidence type="ECO:0000313" key="3">
    <source>
        <dbReference type="EMBL" id="OCK78244.1"/>
    </source>
</evidence>
<feature type="domain" description="Heterokaryon incompatibility" evidence="2">
    <location>
        <begin position="179"/>
        <end position="326"/>
    </location>
</feature>
<dbReference type="Proteomes" id="UP000250266">
    <property type="component" value="Unassembled WGS sequence"/>
</dbReference>
<evidence type="ECO:0000256" key="1">
    <source>
        <dbReference type="SAM" id="MobiDB-lite"/>
    </source>
</evidence>
<organism evidence="3 4">
    <name type="scientific">Lepidopterella palustris CBS 459.81</name>
    <dbReference type="NCBI Taxonomy" id="1314670"/>
    <lineage>
        <taxon>Eukaryota</taxon>
        <taxon>Fungi</taxon>
        <taxon>Dikarya</taxon>
        <taxon>Ascomycota</taxon>
        <taxon>Pezizomycotina</taxon>
        <taxon>Dothideomycetes</taxon>
        <taxon>Pleosporomycetidae</taxon>
        <taxon>Mytilinidiales</taxon>
        <taxon>Argynnaceae</taxon>
        <taxon>Lepidopterella</taxon>
    </lineage>
</organism>
<feature type="region of interest" description="Disordered" evidence="1">
    <location>
        <begin position="73"/>
        <end position="121"/>
    </location>
</feature>
<protein>
    <recommendedName>
        <fullName evidence="2">Heterokaryon incompatibility domain-containing protein</fullName>
    </recommendedName>
</protein>
<dbReference type="InterPro" id="IPR052895">
    <property type="entry name" value="HetReg/Transcr_Mod"/>
</dbReference>
<dbReference type="AlphaFoldDB" id="A0A8E2JDP7"/>
<dbReference type="PANTHER" id="PTHR24148">
    <property type="entry name" value="ANKYRIN REPEAT DOMAIN-CONTAINING PROTEIN 39 HOMOLOG-RELATED"/>
    <property type="match status" value="1"/>
</dbReference>
<name>A0A8E2JDP7_9PEZI</name>
<proteinExistence type="predicted"/>